<dbReference type="WBParaSite" id="PTRK_0001711600.1">
    <property type="protein sequence ID" value="PTRK_0001711600.1"/>
    <property type="gene ID" value="PTRK_0001711600"/>
</dbReference>
<reference evidence="4" key="1">
    <citation type="submission" date="2017-02" db="UniProtKB">
        <authorList>
            <consortium name="WormBaseParasite"/>
        </authorList>
    </citation>
    <scope>IDENTIFICATION</scope>
</reference>
<dbReference type="AlphaFoldDB" id="A0A0N5A5V0"/>
<feature type="compositionally biased region" description="Basic residues" evidence="1">
    <location>
        <begin position="104"/>
        <end position="113"/>
    </location>
</feature>
<keyword evidence="2" id="KW-0732">Signal</keyword>
<feature type="chain" id="PRO_5005892953" evidence="2">
    <location>
        <begin position="27"/>
        <end position="225"/>
    </location>
</feature>
<accession>A0A0N5A5V0</accession>
<feature type="region of interest" description="Disordered" evidence="1">
    <location>
        <begin position="32"/>
        <end position="125"/>
    </location>
</feature>
<dbReference type="Proteomes" id="UP000038045">
    <property type="component" value="Unplaced"/>
</dbReference>
<organism evidence="3 4">
    <name type="scientific">Parastrongyloides trichosuri</name>
    <name type="common">Possum-specific nematode worm</name>
    <dbReference type="NCBI Taxonomy" id="131310"/>
    <lineage>
        <taxon>Eukaryota</taxon>
        <taxon>Metazoa</taxon>
        <taxon>Ecdysozoa</taxon>
        <taxon>Nematoda</taxon>
        <taxon>Chromadorea</taxon>
        <taxon>Rhabditida</taxon>
        <taxon>Tylenchina</taxon>
        <taxon>Panagrolaimomorpha</taxon>
        <taxon>Strongyloidoidea</taxon>
        <taxon>Strongyloididae</taxon>
        <taxon>Parastrongyloides</taxon>
    </lineage>
</organism>
<name>A0A0N5A5V0_PARTI</name>
<evidence type="ECO:0000313" key="3">
    <source>
        <dbReference type="Proteomes" id="UP000038045"/>
    </source>
</evidence>
<evidence type="ECO:0000256" key="2">
    <source>
        <dbReference type="SAM" id="SignalP"/>
    </source>
</evidence>
<proteinExistence type="predicted"/>
<keyword evidence="3" id="KW-1185">Reference proteome</keyword>
<feature type="signal peptide" evidence="2">
    <location>
        <begin position="1"/>
        <end position="26"/>
    </location>
</feature>
<evidence type="ECO:0000256" key="1">
    <source>
        <dbReference type="SAM" id="MobiDB-lite"/>
    </source>
</evidence>
<evidence type="ECO:0000313" key="4">
    <source>
        <dbReference type="WBParaSite" id="PTRK_0001711600.1"/>
    </source>
</evidence>
<sequence>MRDWGMLEVYLMGVLVAIFVAGSGLAGSGDVPPPDLGSLVGRRSQPPGGGRQQPDLHTLRGAGACTPAQQPGPYLGAADYRGHPVHTGQRAADHDGQHPGAGQPRHHHVRRHHPDAARHAADRGRGVHRQYSGTYLQAGGHRPAAVFGAAPPAAVGTPAHRDVSLHRIHRPLVDAGYLRHRDPGGGGEFRPDCQCRSQPGGRRLCQCGDSDNACCSNFRSPTDLG</sequence>
<protein>
    <submittedName>
        <fullName evidence="4">WAP domain-containing protein</fullName>
    </submittedName>
</protein>
<feature type="compositionally biased region" description="Basic and acidic residues" evidence="1">
    <location>
        <begin position="114"/>
        <end position="125"/>
    </location>
</feature>